<reference evidence="8" key="2">
    <citation type="journal article" date="2021" name="PeerJ">
        <title>Extensive microbial diversity within the chicken gut microbiome revealed by metagenomics and culture.</title>
        <authorList>
            <person name="Gilroy R."/>
            <person name="Ravi A."/>
            <person name="Getino M."/>
            <person name="Pursley I."/>
            <person name="Horton D.L."/>
            <person name="Alikhan N.F."/>
            <person name="Baker D."/>
            <person name="Gharbi K."/>
            <person name="Hall N."/>
            <person name="Watson M."/>
            <person name="Adriaenssens E.M."/>
            <person name="Foster-Nyarko E."/>
            <person name="Jarju S."/>
            <person name="Secka A."/>
            <person name="Antonio M."/>
            <person name="Oren A."/>
            <person name="Chaudhuri R.R."/>
            <person name="La Ragione R."/>
            <person name="Hildebrand F."/>
            <person name="Pallen M.J."/>
        </authorList>
    </citation>
    <scope>NUCLEOTIDE SEQUENCE</scope>
    <source>
        <strain evidence="8">4920</strain>
    </source>
</reference>
<evidence type="ECO:0000313" key="9">
    <source>
        <dbReference type="Proteomes" id="UP000886743"/>
    </source>
</evidence>
<dbReference type="Gene3D" id="3.90.1150.10">
    <property type="entry name" value="Aspartate Aminotransferase, domain 1"/>
    <property type="match status" value="1"/>
</dbReference>
<evidence type="ECO:0000256" key="1">
    <source>
        <dbReference type="ARBA" id="ARBA00001933"/>
    </source>
</evidence>
<dbReference type="Proteomes" id="UP000886743">
    <property type="component" value="Unassembled WGS sequence"/>
</dbReference>
<reference evidence="8" key="1">
    <citation type="submission" date="2020-10" db="EMBL/GenBank/DDBJ databases">
        <authorList>
            <person name="Gilroy R."/>
        </authorList>
    </citation>
    <scope>NUCLEOTIDE SEQUENCE</scope>
    <source>
        <strain evidence="8">4920</strain>
    </source>
</reference>
<evidence type="ECO:0000259" key="7">
    <source>
        <dbReference type="Pfam" id="PF00266"/>
    </source>
</evidence>
<name>A0A9D1SYZ0_9FIRM</name>
<keyword evidence="8" id="KW-0032">Aminotransferase</keyword>
<dbReference type="GO" id="GO:0008483">
    <property type="term" value="F:transaminase activity"/>
    <property type="evidence" value="ECO:0007669"/>
    <property type="project" value="UniProtKB-KW"/>
</dbReference>
<dbReference type="GO" id="GO:0031071">
    <property type="term" value="F:cysteine desulfurase activity"/>
    <property type="evidence" value="ECO:0007669"/>
    <property type="project" value="UniProtKB-EC"/>
</dbReference>
<accession>A0A9D1SYZ0</accession>
<comment type="similarity">
    <text evidence="2">Belongs to the class-V pyridoxal-phosphate-dependent aminotransferase family. Csd subfamily.</text>
</comment>
<keyword evidence="4" id="KW-0663">Pyridoxal phosphate</keyword>
<evidence type="ECO:0000256" key="3">
    <source>
        <dbReference type="ARBA" id="ARBA00012239"/>
    </source>
</evidence>
<comment type="caution">
    <text evidence="8">The sequence shown here is derived from an EMBL/GenBank/DDBJ whole genome shotgun (WGS) entry which is preliminary data.</text>
</comment>
<dbReference type="EMBL" id="DVOF01000041">
    <property type="protein sequence ID" value="HIV02198.1"/>
    <property type="molecule type" value="Genomic_DNA"/>
</dbReference>
<dbReference type="PIRSF" id="PIRSF005572">
    <property type="entry name" value="NifS"/>
    <property type="match status" value="1"/>
</dbReference>
<dbReference type="SUPFAM" id="SSF53383">
    <property type="entry name" value="PLP-dependent transferases"/>
    <property type="match status" value="1"/>
</dbReference>
<dbReference type="InterPro" id="IPR000192">
    <property type="entry name" value="Aminotrans_V_dom"/>
</dbReference>
<dbReference type="Pfam" id="PF00266">
    <property type="entry name" value="Aminotran_5"/>
    <property type="match status" value="1"/>
</dbReference>
<dbReference type="InterPro" id="IPR015421">
    <property type="entry name" value="PyrdxlP-dep_Trfase_major"/>
</dbReference>
<protein>
    <recommendedName>
        <fullName evidence="3">cysteine desulfurase</fullName>
        <ecNumber evidence="3">2.8.1.7</ecNumber>
    </recommendedName>
</protein>
<evidence type="ECO:0000256" key="6">
    <source>
        <dbReference type="RuleBase" id="RU004504"/>
    </source>
</evidence>
<dbReference type="EC" id="2.8.1.7" evidence="3"/>
<dbReference type="InterPro" id="IPR010969">
    <property type="entry name" value="Cys_dSase-rel_unknwn_funct"/>
</dbReference>
<evidence type="ECO:0000256" key="2">
    <source>
        <dbReference type="ARBA" id="ARBA00010447"/>
    </source>
</evidence>
<dbReference type="PROSITE" id="PS00595">
    <property type="entry name" value="AA_TRANSFER_CLASS_5"/>
    <property type="match status" value="1"/>
</dbReference>
<dbReference type="PANTHER" id="PTHR43586">
    <property type="entry name" value="CYSTEINE DESULFURASE"/>
    <property type="match status" value="1"/>
</dbReference>
<evidence type="ECO:0000256" key="4">
    <source>
        <dbReference type="ARBA" id="ARBA00022898"/>
    </source>
</evidence>
<organism evidence="8 9">
    <name type="scientific">Candidatus Aphodoplasma excrementigallinarum</name>
    <dbReference type="NCBI Taxonomy" id="2840673"/>
    <lineage>
        <taxon>Bacteria</taxon>
        <taxon>Bacillati</taxon>
        <taxon>Bacillota</taxon>
        <taxon>Clostridia</taxon>
        <taxon>Eubacteriales</taxon>
        <taxon>Candidatus Aphodoplasma</taxon>
    </lineage>
</organism>
<sequence>MIYLDTAATSHKKPAQVYHTLDVLTRKHSANAGRGASTLSLAAANYIYEAAEQAALLFHINAPENIAFTSNTTLALNMAIKGCTKKKPHVIMTSMEHNSVARPVYACGAPYTIVRADREGYMNPADIARAIRPDTGLIVANHASNVCGSLQDIAAIGEIAHKQGVLFLVDSAQSAGVVPIDVETMHIDMLAFAGHKSLMGPLGTGGLYVRESLLLDTIIEGGSGSSSESREQPDFMPDRLVSGTANMPAIAALGEGIRFVRRTGVETILEHERALARRFVDGAREIPGLILYGGEPERGVGVVSLNVKGKSCVEVAQELDKTYQIAVRGGLHCAPLAHETLGTLKHGGTVRFSFGYYTTRAEIDRALFALNKICKHV</sequence>
<dbReference type="InterPro" id="IPR015424">
    <property type="entry name" value="PyrdxlP-dep_Trfase"/>
</dbReference>
<dbReference type="InterPro" id="IPR016454">
    <property type="entry name" value="Cysteine_dSase"/>
</dbReference>
<gene>
    <name evidence="8" type="ORF">IAC74_01385</name>
</gene>
<evidence type="ECO:0000256" key="5">
    <source>
        <dbReference type="ARBA" id="ARBA00050776"/>
    </source>
</evidence>
<dbReference type="Gene3D" id="3.40.640.10">
    <property type="entry name" value="Type I PLP-dependent aspartate aminotransferase-like (Major domain)"/>
    <property type="match status" value="1"/>
</dbReference>
<dbReference type="InterPro" id="IPR015422">
    <property type="entry name" value="PyrdxlP-dep_Trfase_small"/>
</dbReference>
<comment type="cofactor">
    <cofactor evidence="1 6">
        <name>pyridoxal 5'-phosphate</name>
        <dbReference type="ChEBI" id="CHEBI:597326"/>
    </cofactor>
</comment>
<keyword evidence="8" id="KW-0808">Transferase</keyword>
<dbReference type="NCBIfam" id="TIGR01977">
    <property type="entry name" value="am_tr_V_EF2568"/>
    <property type="match status" value="1"/>
</dbReference>
<feature type="domain" description="Aminotransferase class V" evidence="7">
    <location>
        <begin position="2"/>
        <end position="365"/>
    </location>
</feature>
<comment type="catalytic activity">
    <reaction evidence="5">
        <text>(sulfur carrier)-H + L-cysteine = (sulfur carrier)-SH + L-alanine</text>
        <dbReference type="Rhea" id="RHEA:43892"/>
        <dbReference type="Rhea" id="RHEA-COMP:14737"/>
        <dbReference type="Rhea" id="RHEA-COMP:14739"/>
        <dbReference type="ChEBI" id="CHEBI:29917"/>
        <dbReference type="ChEBI" id="CHEBI:35235"/>
        <dbReference type="ChEBI" id="CHEBI:57972"/>
        <dbReference type="ChEBI" id="CHEBI:64428"/>
        <dbReference type="EC" id="2.8.1.7"/>
    </reaction>
</comment>
<dbReference type="PANTHER" id="PTHR43586:SF4">
    <property type="entry name" value="ISOPENICILLIN N EPIMERASE"/>
    <property type="match status" value="1"/>
</dbReference>
<dbReference type="AlphaFoldDB" id="A0A9D1SYZ0"/>
<evidence type="ECO:0000313" key="8">
    <source>
        <dbReference type="EMBL" id="HIV02198.1"/>
    </source>
</evidence>
<dbReference type="InterPro" id="IPR020578">
    <property type="entry name" value="Aminotrans_V_PyrdxlP_BS"/>
</dbReference>
<proteinExistence type="inferred from homology"/>